<feature type="domain" description="DUF1980" evidence="3">
    <location>
        <begin position="22"/>
        <end position="82"/>
    </location>
</feature>
<feature type="transmembrane region" description="Helical" evidence="2">
    <location>
        <begin position="105"/>
        <end position="129"/>
    </location>
</feature>
<dbReference type="InterPro" id="IPR015402">
    <property type="entry name" value="DUF1980"/>
</dbReference>
<evidence type="ECO:0000313" key="7">
    <source>
        <dbReference type="Proteomes" id="UP000321154"/>
    </source>
</evidence>
<dbReference type="EMBL" id="BJUV01000035">
    <property type="protein sequence ID" value="GEK84382.1"/>
    <property type="molecule type" value="Genomic_DNA"/>
</dbReference>
<accession>A0A7W3PIR8</accession>
<dbReference type="Pfam" id="PF21537">
    <property type="entry name" value="DUF1980_C"/>
    <property type="match status" value="1"/>
</dbReference>
<evidence type="ECO:0000313" key="6">
    <source>
        <dbReference type="EMBL" id="MBA8813313.1"/>
    </source>
</evidence>
<dbReference type="PANTHER" id="PTHR40047">
    <property type="entry name" value="UPF0703 PROTEIN YCGQ"/>
    <property type="match status" value="1"/>
</dbReference>
<proteinExistence type="predicted"/>
<feature type="domain" description="DUF1980" evidence="4">
    <location>
        <begin position="184"/>
        <end position="282"/>
    </location>
</feature>
<feature type="compositionally biased region" description="Basic and acidic residues" evidence="1">
    <location>
        <begin position="70"/>
        <end position="89"/>
    </location>
</feature>
<protein>
    <submittedName>
        <fullName evidence="6">Putative repeat protein (TIGR03943 family)</fullName>
    </submittedName>
</protein>
<evidence type="ECO:0000313" key="5">
    <source>
        <dbReference type="EMBL" id="GEK84382.1"/>
    </source>
</evidence>
<keyword evidence="2" id="KW-0812">Transmembrane</keyword>
<dbReference type="InterPro" id="IPR048447">
    <property type="entry name" value="DUF1980_C"/>
</dbReference>
<dbReference type="RefSeq" id="WP_244289851.1">
    <property type="nucleotide sequence ID" value="NZ_BAAAHR010000001.1"/>
</dbReference>
<reference evidence="5 7" key="1">
    <citation type="submission" date="2019-07" db="EMBL/GenBank/DDBJ databases">
        <title>Whole genome shotgun sequence of Frigoribacterium faeni NBRC 103066.</title>
        <authorList>
            <person name="Hosoyama A."/>
            <person name="Uohara A."/>
            <person name="Ohji S."/>
            <person name="Ichikawa N."/>
        </authorList>
    </citation>
    <scope>NUCLEOTIDE SEQUENCE [LARGE SCALE GENOMIC DNA]</scope>
    <source>
        <strain evidence="5 7">NBRC 103066</strain>
    </source>
</reference>
<feature type="transmembrane region" description="Helical" evidence="2">
    <location>
        <begin position="16"/>
        <end position="38"/>
    </location>
</feature>
<gene>
    <name evidence="6" type="ORF">FB463_001562</name>
    <name evidence="5" type="ORF">FFA01_26910</name>
</gene>
<evidence type="ECO:0000259" key="3">
    <source>
        <dbReference type="Pfam" id="PF09323"/>
    </source>
</evidence>
<dbReference type="NCBIfam" id="TIGR03943">
    <property type="entry name" value="TIGR03943 family putative permease subunit"/>
    <property type="match status" value="1"/>
</dbReference>
<keyword evidence="2" id="KW-0472">Membrane</keyword>
<dbReference type="Proteomes" id="UP000321154">
    <property type="component" value="Unassembled WGS sequence"/>
</dbReference>
<comment type="caution">
    <text evidence="6">The sequence shown here is derived from an EMBL/GenBank/DDBJ whole genome shotgun (WGS) entry which is preliminary data.</text>
</comment>
<dbReference type="InterPro" id="IPR048493">
    <property type="entry name" value="DUF1980_N"/>
</dbReference>
<organism evidence="6 8">
    <name type="scientific">Frigoribacterium faeni</name>
    <dbReference type="NCBI Taxonomy" id="145483"/>
    <lineage>
        <taxon>Bacteria</taxon>
        <taxon>Bacillati</taxon>
        <taxon>Actinomycetota</taxon>
        <taxon>Actinomycetes</taxon>
        <taxon>Micrococcales</taxon>
        <taxon>Microbacteriaceae</taxon>
        <taxon>Frigoribacterium</taxon>
    </lineage>
</organism>
<feature type="transmembrane region" description="Helical" evidence="2">
    <location>
        <begin position="44"/>
        <end position="65"/>
    </location>
</feature>
<evidence type="ECO:0000256" key="1">
    <source>
        <dbReference type="SAM" id="MobiDB-lite"/>
    </source>
</evidence>
<keyword evidence="7" id="KW-1185">Reference proteome</keyword>
<feature type="region of interest" description="Disordered" evidence="1">
    <location>
        <begin position="70"/>
        <end position="100"/>
    </location>
</feature>
<evidence type="ECO:0000313" key="8">
    <source>
        <dbReference type="Proteomes" id="UP000522688"/>
    </source>
</evidence>
<dbReference type="Proteomes" id="UP000522688">
    <property type="component" value="Unassembled WGS sequence"/>
</dbReference>
<evidence type="ECO:0000259" key="4">
    <source>
        <dbReference type="Pfam" id="PF21537"/>
    </source>
</evidence>
<dbReference type="PANTHER" id="PTHR40047:SF1">
    <property type="entry name" value="UPF0703 PROTEIN YCGQ"/>
    <property type="match status" value="1"/>
</dbReference>
<reference evidence="6 8" key="2">
    <citation type="submission" date="2020-07" db="EMBL/GenBank/DDBJ databases">
        <title>Sequencing the genomes of 1000 actinobacteria strains.</title>
        <authorList>
            <person name="Klenk H.-P."/>
        </authorList>
    </citation>
    <scope>NUCLEOTIDE SEQUENCE [LARGE SCALE GENOMIC DNA]</scope>
    <source>
        <strain evidence="6 8">DSM 10309</strain>
    </source>
</reference>
<dbReference type="EMBL" id="JACGWW010000002">
    <property type="protein sequence ID" value="MBA8813313.1"/>
    <property type="molecule type" value="Genomic_DNA"/>
</dbReference>
<sequence>MRDRRPLSRLADRWQGVLLTLVVGVATLWLAATGQLILYIHPRYVVFTVIMIAIGMVLSVGVLALSPARERDDHDHDHDHEAGAHDGPDHGAGPLRPRRPRRGRAATRGILVGAGAVVTVAIAVALVALPPATLTSATAGQRDVNSSTAALDRTSVEDATGASDETYASFSILDWAGLLRQTTDLSFYQGKTADLVGFVVPAGDDPDVFYVSRFIITCCAVDAQPVGVPVYLPDWQQTVEADDWIDVSGGFEANRSGSSSDPIALVPDALEKVGQPSDPYLY</sequence>
<name>A0A7W3PIR8_9MICO</name>
<dbReference type="AlphaFoldDB" id="A0A7W3PIR8"/>
<evidence type="ECO:0000256" key="2">
    <source>
        <dbReference type="SAM" id="Phobius"/>
    </source>
</evidence>
<keyword evidence="2" id="KW-1133">Transmembrane helix</keyword>
<dbReference type="Pfam" id="PF09323">
    <property type="entry name" value="DUF1980"/>
    <property type="match status" value="1"/>
</dbReference>
<dbReference type="InterPro" id="IPR052955">
    <property type="entry name" value="UPF0703_membrane_permease"/>
</dbReference>